<dbReference type="AlphaFoldDB" id="A0A3E0HM40"/>
<protein>
    <submittedName>
        <fullName evidence="8">RNA polymerase sigma-70 factor (ECF subfamily)</fullName>
    </submittedName>
</protein>
<organism evidence="8 9">
    <name type="scientific">Kutzneria buriramensis</name>
    <dbReference type="NCBI Taxonomy" id="1045776"/>
    <lineage>
        <taxon>Bacteria</taxon>
        <taxon>Bacillati</taxon>
        <taxon>Actinomycetota</taxon>
        <taxon>Actinomycetes</taxon>
        <taxon>Pseudonocardiales</taxon>
        <taxon>Pseudonocardiaceae</taxon>
        <taxon>Kutzneria</taxon>
    </lineage>
</organism>
<keyword evidence="5" id="KW-0804">Transcription</keyword>
<evidence type="ECO:0000313" key="8">
    <source>
        <dbReference type="EMBL" id="REH47286.1"/>
    </source>
</evidence>
<reference evidence="8 9" key="1">
    <citation type="submission" date="2018-08" db="EMBL/GenBank/DDBJ databases">
        <title>Genomic Encyclopedia of Archaeal and Bacterial Type Strains, Phase II (KMG-II): from individual species to whole genera.</title>
        <authorList>
            <person name="Goeker M."/>
        </authorList>
    </citation>
    <scope>NUCLEOTIDE SEQUENCE [LARGE SCALE GENOMIC DNA]</scope>
    <source>
        <strain evidence="8 9">DSM 45791</strain>
    </source>
</reference>
<dbReference type="Proteomes" id="UP000256269">
    <property type="component" value="Unassembled WGS sequence"/>
</dbReference>
<dbReference type="InterPro" id="IPR032710">
    <property type="entry name" value="NTF2-like_dom_sf"/>
</dbReference>
<dbReference type="InterPro" id="IPR013324">
    <property type="entry name" value="RNA_pol_sigma_r3/r4-like"/>
</dbReference>
<dbReference type="NCBIfam" id="TIGR02960">
    <property type="entry name" value="SigX5"/>
    <property type="match status" value="1"/>
</dbReference>
<proteinExistence type="inferred from homology"/>
<dbReference type="NCBIfam" id="TIGR02937">
    <property type="entry name" value="sigma70-ECF"/>
    <property type="match status" value="1"/>
</dbReference>
<dbReference type="GO" id="GO:0016987">
    <property type="term" value="F:sigma factor activity"/>
    <property type="evidence" value="ECO:0007669"/>
    <property type="project" value="UniProtKB-KW"/>
</dbReference>
<feature type="domain" description="RNA polymerase sigma factor 70 region 4 type 2" evidence="7">
    <location>
        <begin position="122"/>
        <end position="174"/>
    </location>
</feature>
<dbReference type="InterPro" id="IPR013325">
    <property type="entry name" value="RNA_pol_sigma_r2"/>
</dbReference>
<keyword evidence="9" id="KW-1185">Reference proteome</keyword>
<dbReference type="PANTHER" id="PTHR30173:SF36">
    <property type="entry name" value="ECF RNA POLYMERASE SIGMA FACTOR SIGJ"/>
    <property type="match status" value="1"/>
</dbReference>
<evidence type="ECO:0000313" key="9">
    <source>
        <dbReference type="Proteomes" id="UP000256269"/>
    </source>
</evidence>
<comment type="caution">
    <text evidence="8">The sequence shown here is derived from an EMBL/GenBank/DDBJ whole genome shotgun (WGS) entry which is preliminary data.</text>
</comment>
<sequence length="304" mass="32866">MGDFSTDTEPYRRELLAHCYRMLGSFDDAEDAVQETYLRAWRAYEGFEGRASVRTWLHQIATNACLSALSHRSRRFLPSGLGGPVDDPAAVPVTADVAWVQPVPDSVLDPATIVASRDSLRLALIATLQALPGRQRAVFILRDVMSWPASDVAQVMGTSTAAVKSTLQRARARLAEEPPDVERAVEPGQLEPVLGHYIAAVEHADGAALERVLRADACLEATPFSTWFSGRATCVPYLVRQVLGSPGDWRLLPTSANGQPAAVGYHRGAAYGLLVLTVTPTGIARIHAFGDPALVKRFGFPPTL</sequence>
<gene>
    <name evidence="8" type="ORF">BCF44_106451</name>
</gene>
<dbReference type="SUPFAM" id="SSF88946">
    <property type="entry name" value="Sigma2 domain of RNA polymerase sigma factors"/>
    <property type="match status" value="1"/>
</dbReference>
<evidence type="ECO:0000256" key="3">
    <source>
        <dbReference type="ARBA" id="ARBA00023015"/>
    </source>
</evidence>
<dbReference type="GO" id="GO:0003677">
    <property type="term" value="F:DNA binding"/>
    <property type="evidence" value="ECO:0007669"/>
    <property type="project" value="InterPro"/>
</dbReference>
<name>A0A3E0HM40_9PSEU</name>
<dbReference type="InterPro" id="IPR036388">
    <property type="entry name" value="WH-like_DNA-bd_sf"/>
</dbReference>
<comment type="subunit">
    <text evidence="2">Interacts transiently with the RNA polymerase catalytic core formed by RpoA, RpoB, RpoC and RpoZ (2 alpha, 1 beta, 1 beta' and 1 omega subunit) to form the RNA polymerase holoenzyme that can initiate transcription.</text>
</comment>
<dbReference type="Pfam" id="PF08281">
    <property type="entry name" value="Sigma70_r4_2"/>
    <property type="match status" value="1"/>
</dbReference>
<keyword evidence="4" id="KW-0731">Sigma factor</keyword>
<dbReference type="InterPro" id="IPR013249">
    <property type="entry name" value="RNA_pol_sigma70_r4_t2"/>
</dbReference>
<comment type="similarity">
    <text evidence="1">Belongs to the sigma-70 factor family. ECF subfamily.</text>
</comment>
<evidence type="ECO:0000256" key="2">
    <source>
        <dbReference type="ARBA" id="ARBA00011344"/>
    </source>
</evidence>
<evidence type="ECO:0000259" key="7">
    <source>
        <dbReference type="Pfam" id="PF08281"/>
    </source>
</evidence>
<dbReference type="NCBIfam" id="NF006089">
    <property type="entry name" value="PRK08241.1"/>
    <property type="match status" value="1"/>
</dbReference>
<dbReference type="OrthoDB" id="3806887at2"/>
<evidence type="ECO:0000256" key="5">
    <source>
        <dbReference type="ARBA" id="ARBA00023163"/>
    </source>
</evidence>
<dbReference type="EMBL" id="QUNO01000006">
    <property type="protein sequence ID" value="REH47286.1"/>
    <property type="molecule type" value="Genomic_DNA"/>
</dbReference>
<dbReference type="SUPFAM" id="SSF54427">
    <property type="entry name" value="NTF2-like"/>
    <property type="match status" value="1"/>
</dbReference>
<feature type="domain" description="RNA polymerase sigma-70 region 2" evidence="6">
    <location>
        <begin position="10"/>
        <end position="74"/>
    </location>
</feature>
<dbReference type="RefSeq" id="WP_116175899.1">
    <property type="nucleotide sequence ID" value="NZ_CP144375.1"/>
</dbReference>
<evidence type="ECO:0000259" key="6">
    <source>
        <dbReference type="Pfam" id="PF04542"/>
    </source>
</evidence>
<evidence type="ECO:0000256" key="1">
    <source>
        <dbReference type="ARBA" id="ARBA00010641"/>
    </source>
</evidence>
<accession>A0A3E0HM40</accession>
<dbReference type="Gene3D" id="1.10.10.10">
    <property type="entry name" value="Winged helix-like DNA-binding domain superfamily/Winged helix DNA-binding domain"/>
    <property type="match status" value="1"/>
</dbReference>
<dbReference type="GO" id="GO:0006352">
    <property type="term" value="P:DNA-templated transcription initiation"/>
    <property type="evidence" value="ECO:0007669"/>
    <property type="project" value="InterPro"/>
</dbReference>
<dbReference type="PANTHER" id="PTHR30173">
    <property type="entry name" value="SIGMA 19 FACTOR"/>
    <property type="match status" value="1"/>
</dbReference>
<keyword evidence="3" id="KW-0805">Transcription regulation</keyword>
<dbReference type="InterPro" id="IPR014305">
    <property type="entry name" value="RNA_pol_sigma-G_actinobac"/>
</dbReference>
<dbReference type="CDD" id="cd06171">
    <property type="entry name" value="Sigma70_r4"/>
    <property type="match status" value="1"/>
</dbReference>
<dbReference type="InterPro" id="IPR007627">
    <property type="entry name" value="RNA_pol_sigma70_r2"/>
</dbReference>
<dbReference type="InterPro" id="IPR052704">
    <property type="entry name" value="ECF_Sigma-70_Domain"/>
</dbReference>
<dbReference type="SUPFAM" id="SSF88659">
    <property type="entry name" value="Sigma3 and sigma4 domains of RNA polymerase sigma factors"/>
    <property type="match status" value="1"/>
</dbReference>
<dbReference type="Pfam" id="PF04542">
    <property type="entry name" value="Sigma70_r2"/>
    <property type="match status" value="1"/>
</dbReference>
<dbReference type="Gene3D" id="1.10.1740.10">
    <property type="match status" value="1"/>
</dbReference>
<evidence type="ECO:0000256" key="4">
    <source>
        <dbReference type="ARBA" id="ARBA00023082"/>
    </source>
</evidence>
<dbReference type="InterPro" id="IPR014284">
    <property type="entry name" value="RNA_pol_sigma-70_dom"/>
</dbReference>